<dbReference type="EMBL" id="JAVHNS010000018">
    <property type="protein sequence ID" value="KAK6331290.1"/>
    <property type="molecule type" value="Genomic_DNA"/>
</dbReference>
<dbReference type="Proteomes" id="UP001373714">
    <property type="component" value="Unassembled WGS sequence"/>
</dbReference>
<name>A0AAV9U226_9PEZI</name>
<evidence type="ECO:0000313" key="2">
    <source>
        <dbReference type="EMBL" id="KAK6331290.1"/>
    </source>
</evidence>
<keyword evidence="3" id="KW-1185">Reference proteome</keyword>
<organism evidence="2 3">
    <name type="scientific">Orbilia blumenaviensis</name>
    <dbReference type="NCBI Taxonomy" id="1796055"/>
    <lineage>
        <taxon>Eukaryota</taxon>
        <taxon>Fungi</taxon>
        <taxon>Dikarya</taxon>
        <taxon>Ascomycota</taxon>
        <taxon>Pezizomycotina</taxon>
        <taxon>Orbiliomycetes</taxon>
        <taxon>Orbiliales</taxon>
        <taxon>Orbiliaceae</taxon>
        <taxon>Orbilia</taxon>
    </lineage>
</organism>
<evidence type="ECO:0000256" key="1">
    <source>
        <dbReference type="SAM" id="MobiDB-lite"/>
    </source>
</evidence>
<comment type="caution">
    <text evidence="2">The sequence shown here is derived from an EMBL/GenBank/DDBJ whole genome shotgun (WGS) entry which is preliminary data.</text>
</comment>
<dbReference type="AlphaFoldDB" id="A0AAV9U226"/>
<proteinExistence type="predicted"/>
<gene>
    <name evidence="2" type="ORF">TWF730_004377</name>
</gene>
<sequence length="171" mass="19004">MSAPIKRPCGTVRQERRPKQRLSQSTNPYTDAEVSRDRPPGMRYQSSPSLWGPGGVCGFPHRNSAVHFCRCQSGRKGLAYDSINSAQLDLSPRLVPCDITDESIHARFAPNCESLQEIVLGALENIAACKLRHDKSGNLISKGMLLRDPDGPERGHSTTENRRFIKSYRNG</sequence>
<accession>A0AAV9U226</accession>
<evidence type="ECO:0000313" key="3">
    <source>
        <dbReference type="Proteomes" id="UP001373714"/>
    </source>
</evidence>
<feature type="region of interest" description="Disordered" evidence="1">
    <location>
        <begin position="1"/>
        <end position="46"/>
    </location>
</feature>
<protein>
    <submittedName>
        <fullName evidence="2">Uncharacterized protein</fullName>
    </submittedName>
</protein>
<reference evidence="2 3" key="1">
    <citation type="submission" date="2019-10" db="EMBL/GenBank/DDBJ databases">
        <authorList>
            <person name="Palmer J.M."/>
        </authorList>
    </citation>
    <scope>NUCLEOTIDE SEQUENCE [LARGE SCALE GENOMIC DNA]</scope>
    <source>
        <strain evidence="2 3">TWF730</strain>
    </source>
</reference>